<evidence type="ECO:0000313" key="1">
    <source>
        <dbReference type="EMBL" id="XDI07612.1"/>
    </source>
</evidence>
<dbReference type="InterPro" id="IPR053842">
    <property type="entry name" value="NikA-like"/>
</dbReference>
<name>A0AB39BLW0_9MICO</name>
<keyword evidence="1" id="KW-0614">Plasmid</keyword>
<sequence>MKTVAVRLTPDEHARWVHAAEEDGRQQLGRWVRESVDDRLAGRPDRPAPAASEEVRAMRAELSHVGSNLNQIAKALNVAELGGGAAPELRVVAQVIEDTRKTMASLRDVLQELG</sequence>
<dbReference type="RefSeq" id="WP_368499977.1">
    <property type="nucleotide sequence ID" value="NZ_CP162513.1"/>
</dbReference>
<dbReference type="Pfam" id="PF21983">
    <property type="entry name" value="NikA-like"/>
    <property type="match status" value="1"/>
</dbReference>
<geneLocation type="plasmid" evidence="1">
    <name>unnamed2</name>
</geneLocation>
<dbReference type="AlphaFoldDB" id="A0AB39BLW0"/>
<gene>
    <name evidence="1" type="primary">mobC</name>
    <name evidence="1" type="ORF">ABFY20_20085</name>
</gene>
<proteinExistence type="predicted"/>
<organism evidence="1">
    <name type="scientific">Herbiconiux sp. A18JL235</name>
    <dbReference type="NCBI Taxonomy" id="3152363"/>
    <lineage>
        <taxon>Bacteria</taxon>
        <taxon>Bacillati</taxon>
        <taxon>Actinomycetota</taxon>
        <taxon>Actinomycetes</taxon>
        <taxon>Micrococcales</taxon>
        <taxon>Microbacteriaceae</taxon>
        <taxon>Herbiconiux</taxon>
    </lineage>
</organism>
<protein>
    <submittedName>
        <fullName evidence="1">Plasmid mobilization relaxosome protein MobC</fullName>
    </submittedName>
</protein>
<dbReference type="EMBL" id="CP162513">
    <property type="protein sequence ID" value="XDI07612.1"/>
    <property type="molecule type" value="Genomic_DNA"/>
</dbReference>
<accession>A0AB39BLW0</accession>
<reference evidence="1" key="1">
    <citation type="submission" date="2024-05" db="EMBL/GenBank/DDBJ databases">
        <title>Herbiconiux sp. A18JL235.</title>
        <authorList>
            <person name="Zhang G."/>
        </authorList>
    </citation>
    <scope>NUCLEOTIDE SEQUENCE</scope>
    <source>
        <strain evidence="1">A18JL235</strain>
        <plasmid evidence="1">unnamed2</plasmid>
    </source>
</reference>